<comment type="caution">
    <text evidence="1">The sequence shown here is derived from an EMBL/GenBank/DDBJ whole genome shotgun (WGS) entry which is preliminary data.</text>
</comment>
<protein>
    <submittedName>
        <fullName evidence="1">Glutamate synthase</fullName>
    </submittedName>
</protein>
<reference evidence="1 2" key="1">
    <citation type="journal article" date="2021" name="Elife">
        <title>Chloroplast acquisition without the gene transfer in kleptoplastic sea slugs, Plakobranchus ocellatus.</title>
        <authorList>
            <person name="Maeda T."/>
            <person name="Takahashi S."/>
            <person name="Yoshida T."/>
            <person name="Shimamura S."/>
            <person name="Takaki Y."/>
            <person name="Nagai Y."/>
            <person name="Toyoda A."/>
            <person name="Suzuki Y."/>
            <person name="Arimoto A."/>
            <person name="Ishii H."/>
            <person name="Satoh N."/>
            <person name="Nishiyama T."/>
            <person name="Hasebe M."/>
            <person name="Maruyama T."/>
            <person name="Minagawa J."/>
            <person name="Obokata J."/>
            <person name="Shigenobu S."/>
        </authorList>
    </citation>
    <scope>NUCLEOTIDE SEQUENCE [LARGE SCALE GENOMIC DNA]</scope>
</reference>
<sequence>MESFINEYIPSDFEYEGINSAEEVLLHRRISPYATLRPGDLATLVKLHQNHLCHHPAAYRPAPFCGSALPEDSDEDVSEEQAQEADDVVLKGSDQGHIPAQYVVKGLRHHEMPVIGVYVDSRVCPGFRYRVRRAGAVNNKGNSDMFWNGKARTLQSIGMGYGRRLTFEDDTLNHNECYFWSDSEPSGFAFSIHAVDEGQKFLIQDEDDAVLGEVCVEAIHEPQEESSMEAVKGRVTKYVAVTLTCQVTYYHKHHHGLIELMAHEELETVSGQAVMVRPKASAKASLQAIESIFLPRLGKCKFVPDFC</sequence>
<dbReference type="Proteomes" id="UP000735302">
    <property type="component" value="Unassembled WGS sequence"/>
</dbReference>
<dbReference type="AlphaFoldDB" id="A0AAV3YRI6"/>
<gene>
    <name evidence="1" type="ORF">PoB_001118400</name>
</gene>
<dbReference type="EMBL" id="BLXT01001321">
    <property type="protein sequence ID" value="GFN84678.1"/>
    <property type="molecule type" value="Genomic_DNA"/>
</dbReference>
<keyword evidence="2" id="KW-1185">Reference proteome</keyword>
<name>A0AAV3YRI6_9GAST</name>
<evidence type="ECO:0000313" key="1">
    <source>
        <dbReference type="EMBL" id="GFN84678.1"/>
    </source>
</evidence>
<evidence type="ECO:0000313" key="2">
    <source>
        <dbReference type="Proteomes" id="UP000735302"/>
    </source>
</evidence>
<accession>A0AAV3YRI6</accession>
<organism evidence="1 2">
    <name type="scientific">Plakobranchus ocellatus</name>
    <dbReference type="NCBI Taxonomy" id="259542"/>
    <lineage>
        <taxon>Eukaryota</taxon>
        <taxon>Metazoa</taxon>
        <taxon>Spiralia</taxon>
        <taxon>Lophotrochozoa</taxon>
        <taxon>Mollusca</taxon>
        <taxon>Gastropoda</taxon>
        <taxon>Heterobranchia</taxon>
        <taxon>Euthyneura</taxon>
        <taxon>Panpulmonata</taxon>
        <taxon>Sacoglossa</taxon>
        <taxon>Placobranchoidea</taxon>
        <taxon>Plakobranchidae</taxon>
        <taxon>Plakobranchus</taxon>
    </lineage>
</organism>
<proteinExistence type="predicted"/>